<keyword evidence="3" id="KW-0648">Protein biosynthesis</keyword>
<gene>
    <name evidence="6" type="ORF">SAMN05216564_101253</name>
</gene>
<keyword evidence="2 6" id="KW-0251">Elongation factor</keyword>
<dbReference type="Pfam" id="PF00009">
    <property type="entry name" value="GTP_EFTU"/>
    <property type="match status" value="1"/>
</dbReference>
<dbReference type="PANTHER" id="PTHR43721:SF9">
    <property type="entry name" value="GTP-BINDING PROTEIN 1"/>
    <property type="match status" value="1"/>
</dbReference>
<dbReference type="EMBL" id="FNPC01000001">
    <property type="protein sequence ID" value="SDX72715.1"/>
    <property type="molecule type" value="Genomic_DNA"/>
</dbReference>
<dbReference type="InterPro" id="IPR009000">
    <property type="entry name" value="Transl_B-barrel_sf"/>
</dbReference>
<dbReference type="GeneID" id="43838391"/>
<dbReference type="GO" id="GO:0003746">
    <property type="term" value="F:translation elongation factor activity"/>
    <property type="evidence" value="ECO:0007669"/>
    <property type="project" value="UniProtKB-KW"/>
</dbReference>
<dbReference type="Pfam" id="PF03144">
    <property type="entry name" value="GTP_EFTU_D2"/>
    <property type="match status" value="1"/>
</dbReference>
<dbReference type="AlphaFoldDB" id="A0A1H3E204"/>
<dbReference type="Proteomes" id="UP000199079">
    <property type="component" value="Unassembled WGS sequence"/>
</dbReference>
<evidence type="ECO:0000256" key="4">
    <source>
        <dbReference type="ARBA" id="ARBA00023134"/>
    </source>
</evidence>
<keyword evidence="7" id="KW-1185">Reference proteome</keyword>
<evidence type="ECO:0000256" key="1">
    <source>
        <dbReference type="ARBA" id="ARBA00022741"/>
    </source>
</evidence>
<dbReference type="Gene3D" id="2.40.30.10">
    <property type="entry name" value="Translation factors"/>
    <property type="match status" value="2"/>
</dbReference>
<dbReference type="SUPFAM" id="SSF50447">
    <property type="entry name" value="Translation proteins"/>
    <property type="match status" value="1"/>
</dbReference>
<proteinExistence type="predicted"/>
<dbReference type="PROSITE" id="PS51722">
    <property type="entry name" value="G_TR_2"/>
    <property type="match status" value="1"/>
</dbReference>
<dbReference type="PANTHER" id="PTHR43721">
    <property type="entry name" value="ELONGATION FACTOR TU-RELATED"/>
    <property type="match status" value="1"/>
</dbReference>
<evidence type="ECO:0000313" key="6">
    <source>
        <dbReference type="EMBL" id="SDX72715.1"/>
    </source>
</evidence>
<dbReference type="Gene3D" id="3.40.50.300">
    <property type="entry name" value="P-loop containing nucleotide triphosphate hydrolases"/>
    <property type="match status" value="1"/>
</dbReference>
<dbReference type="InterPro" id="IPR027417">
    <property type="entry name" value="P-loop_NTPase"/>
</dbReference>
<dbReference type="InterPro" id="IPR004160">
    <property type="entry name" value="Transl_elong_EFTu/EF1A_C"/>
</dbReference>
<dbReference type="GO" id="GO:0005525">
    <property type="term" value="F:GTP binding"/>
    <property type="evidence" value="ECO:0007669"/>
    <property type="project" value="UniProtKB-KW"/>
</dbReference>
<dbReference type="InterPro" id="IPR000795">
    <property type="entry name" value="T_Tr_GTP-bd_dom"/>
</dbReference>
<evidence type="ECO:0000313" key="7">
    <source>
        <dbReference type="Proteomes" id="UP000199079"/>
    </source>
</evidence>
<dbReference type="CDD" id="cd03694">
    <property type="entry name" value="GTPBP_II"/>
    <property type="match status" value="1"/>
</dbReference>
<reference evidence="7" key="1">
    <citation type="submission" date="2016-10" db="EMBL/GenBank/DDBJ databases">
        <authorList>
            <person name="Varghese N."/>
            <person name="Submissions S."/>
        </authorList>
    </citation>
    <scope>NUCLEOTIDE SEQUENCE [LARGE SCALE GENOMIC DNA]</scope>
    <source>
        <strain evidence="7">DC30,IBRC 10041,KCTC 4046</strain>
    </source>
</reference>
<evidence type="ECO:0000256" key="2">
    <source>
        <dbReference type="ARBA" id="ARBA00022768"/>
    </source>
</evidence>
<dbReference type="OrthoDB" id="30874at2157"/>
<dbReference type="InterPro" id="IPR009001">
    <property type="entry name" value="Transl_elong_EF1A/Init_IF2_C"/>
</dbReference>
<evidence type="ECO:0000259" key="5">
    <source>
        <dbReference type="PROSITE" id="PS51722"/>
    </source>
</evidence>
<evidence type="ECO:0000256" key="3">
    <source>
        <dbReference type="ARBA" id="ARBA00022917"/>
    </source>
</evidence>
<organism evidence="6 7">
    <name type="scientific">Halopenitus persicus</name>
    <dbReference type="NCBI Taxonomy" id="1048396"/>
    <lineage>
        <taxon>Archaea</taxon>
        <taxon>Methanobacteriati</taxon>
        <taxon>Methanobacteriota</taxon>
        <taxon>Stenosarchaea group</taxon>
        <taxon>Halobacteria</taxon>
        <taxon>Halobacteriales</taxon>
        <taxon>Haloferacaceae</taxon>
        <taxon>Halopenitus</taxon>
    </lineage>
</organism>
<feature type="domain" description="Tr-type G" evidence="5">
    <location>
        <begin position="145"/>
        <end position="386"/>
    </location>
</feature>
<name>A0A1H3E204_9EURY</name>
<keyword evidence="4" id="KW-0342">GTP-binding</keyword>
<accession>A0A1H3E204</accession>
<keyword evidence="1" id="KW-0547">Nucleotide-binding</keyword>
<dbReference type="InterPro" id="IPR004161">
    <property type="entry name" value="EFTu-like_2"/>
</dbReference>
<dbReference type="SUPFAM" id="SSF52540">
    <property type="entry name" value="P-loop containing nucleoside triphosphate hydrolases"/>
    <property type="match status" value="1"/>
</dbReference>
<dbReference type="InterPro" id="IPR050055">
    <property type="entry name" value="EF-Tu_GTPase"/>
</dbReference>
<dbReference type="SUPFAM" id="SSF50465">
    <property type="entry name" value="EF-Tu/eEF-1alpha/eIF2-gamma C-terminal domain"/>
    <property type="match status" value="1"/>
</dbReference>
<dbReference type="Pfam" id="PF03143">
    <property type="entry name" value="GTP_EFTU_D3"/>
    <property type="match status" value="1"/>
</dbReference>
<protein>
    <submittedName>
        <fullName evidence="6">Elongation factor 1-alpha</fullName>
    </submittedName>
</protein>
<sequence>MSADRSVLRQAIERGERDGGSIEFKERLSREVHLADGRKESLAAQLRHRVLSGDGEATYVVGVTDDGGLAGIDPDRFSETMDVLSLLAEEADAHIHDVDTWSVADVADVAARSGDHAADDLGASETPGLVGIATIREGATLETDEDHLVIGTAGHVDHGKSTLVGSLVTGQADDGQGGTRGFLDVQPHEIERGLSADLSYAVYGFDDPDGSADDEVGASGREHVPVRMDNPHRKQDRARIVAEADRLVSFVDTVGHEPWLRTTIRGLVGQKIDYGLLAVAADDGPTKTTREHLGILLATELPTVVAVTKTDLVSDDRVETVLAEIESLLRDAGTTPLPVPRHGVDAAIAEIDDSVVPIVETSAVTREGLDRLDTLFAELPKRATPERGEFRMYVDRSYDVKGVGAVASGTVNSGTVEAGDELLLGPMPDGTFEAVTVRSIEMHYHRVDRASAGRIVGIALKGIDEEAIERGMVLLPRSADPDPVREFEAEVMVLNHPTRIRSGYEPVVHLETASEAAEFTPESGRLLPGDTGRTQVRFKFRPYLVEEGQRFVFREGSSKGVGTVTDVGPAAGPSPADD</sequence>
<dbReference type="CDD" id="cd03708">
    <property type="entry name" value="GTPBP_III"/>
    <property type="match status" value="1"/>
</dbReference>
<dbReference type="RefSeq" id="WP_021072621.1">
    <property type="nucleotide sequence ID" value="NZ_FNPC01000001.1"/>
</dbReference>
<dbReference type="GO" id="GO:0003924">
    <property type="term" value="F:GTPase activity"/>
    <property type="evidence" value="ECO:0007669"/>
    <property type="project" value="InterPro"/>
</dbReference>